<evidence type="ECO:0000256" key="6">
    <source>
        <dbReference type="SAM" id="Phobius"/>
    </source>
</evidence>
<keyword evidence="5" id="KW-0175">Coiled coil</keyword>
<dbReference type="InterPro" id="IPR050739">
    <property type="entry name" value="MFP"/>
</dbReference>
<comment type="subcellular location">
    <subcellularLocation>
        <location evidence="1">Membrane</location>
        <topology evidence="1">Single-pass membrane protein</topology>
    </subcellularLocation>
</comment>
<dbReference type="PANTHER" id="PTHR30386">
    <property type="entry name" value="MEMBRANE FUSION SUBUNIT OF EMRAB-TOLC MULTIDRUG EFFLUX PUMP"/>
    <property type="match status" value="1"/>
</dbReference>
<reference evidence="8 9" key="1">
    <citation type="submission" date="2021-11" db="EMBL/GenBank/DDBJ databases">
        <title>Genomic of Niabella pedocola.</title>
        <authorList>
            <person name="Wu T."/>
        </authorList>
    </citation>
    <scope>NUCLEOTIDE SEQUENCE [LARGE SCALE GENOMIC DNA]</scope>
    <source>
        <strain evidence="8 9">JCM 31011</strain>
    </source>
</reference>
<proteinExistence type="predicted"/>
<keyword evidence="3 6" id="KW-1133">Transmembrane helix</keyword>
<gene>
    <name evidence="8" type="ORF">LQ567_16740</name>
</gene>
<dbReference type="Proteomes" id="UP001199816">
    <property type="component" value="Unassembled WGS sequence"/>
</dbReference>
<comment type="caution">
    <text evidence="8">The sequence shown here is derived from an EMBL/GenBank/DDBJ whole genome shotgun (WGS) entry which is preliminary data.</text>
</comment>
<dbReference type="PRINTS" id="PR01490">
    <property type="entry name" value="RTXTOXIND"/>
</dbReference>
<dbReference type="PANTHER" id="PTHR30386:SF26">
    <property type="entry name" value="TRANSPORT PROTEIN COMB"/>
    <property type="match status" value="1"/>
</dbReference>
<keyword evidence="4 6" id="KW-0472">Membrane</keyword>
<evidence type="ECO:0000313" key="9">
    <source>
        <dbReference type="Proteomes" id="UP001199816"/>
    </source>
</evidence>
<evidence type="ECO:0000256" key="3">
    <source>
        <dbReference type="ARBA" id="ARBA00022989"/>
    </source>
</evidence>
<sequence length="447" mass="51321">MSDNNAKLHEIYSQDLQHVSVNKSFDERSEVAQEIVNRKPDFYEKWALLVFLFLLLLLVTGTWFIKYPDIIQTNAVLTSYNAPKEIIANKTGKLTALFAKNNQQVREGEILGWIESNADTQEIIELSGRLDSSISMLKSVRPELIVGLFSKGFSSLGELQSNYQTFITALQQYNDYLVNGFYSKRKQLLNGDIVALQSMRNNATQQKKITSEDNELARKTFEMNEMLYKEKIISAEEYRQAQSTLLNKQKTDPQMEMNIIAQQNQIRDKQKEIDQLNHDIFQQQQTFEQALRTLKSNVDIWLKLYTIQAPADGVVIFALPVQQNQYLQTGKLLGYVNPPDNKYYAEIRLPQNNFGKVDTGMKVQLRFDAYPYQEIGFIPGTLDYVSNIAVDSSFLGTVRLDNGLNTNQHKAIQYKNGLKAQALIITKEMRLLQRLYYSIAKATSLNK</sequence>
<keyword evidence="9" id="KW-1185">Reference proteome</keyword>
<evidence type="ECO:0000256" key="1">
    <source>
        <dbReference type="ARBA" id="ARBA00004167"/>
    </source>
</evidence>
<evidence type="ECO:0000256" key="4">
    <source>
        <dbReference type="ARBA" id="ARBA00023136"/>
    </source>
</evidence>
<feature type="domain" description="AprE-like beta-barrel" evidence="7">
    <location>
        <begin position="345"/>
        <end position="426"/>
    </location>
</feature>
<dbReference type="Gene3D" id="2.40.30.170">
    <property type="match status" value="1"/>
</dbReference>
<feature type="coiled-coil region" evidence="5">
    <location>
        <begin position="259"/>
        <end position="286"/>
    </location>
</feature>
<dbReference type="InterPro" id="IPR058982">
    <property type="entry name" value="Beta-barrel_AprE"/>
</dbReference>
<protein>
    <submittedName>
        <fullName evidence="8">HlyD family secretion protein</fullName>
    </submittedName>
</protein>
<dbReference type="RefSeq" id="WP_231006268.1">
    <property type="nucleotide sequence ID" value="NZ_JAJNEC010000005.1"/>
</dbReference>
<keyword evidence="2 6" id="KW-0812">Transmembrane</keyword>
<feature type="transmembrane region" description="Helical" evidence="6">
    <location>
        <begin position="46"/>
        <end position="65"/>
    </location>
</feature>
<evidence type="ECO:0000256" key="5">
    <source>
        <dbReference type="SAM" id="Coils"/>
    </source>
</evidence>
<accession>A0ABS8PUE4</accession>
<evidence type="ECO:0000313" key="8">
    <source>
        <dbReference type="EMBL" id="MCD2424429.1"/>
    </source>
</evidence>
<organism evidence="8 9">
    <name type="scientific">Niabella pedocola</name>
    <dbReference type="NCBI Taxonomy" id="1752077"/>
    <lineage>
        <taxon>Bacteria</taxon>
        <taxon>Pseudomonadati</taxon>
        <taxon>Bacteroidota</taxon>
        <taxon>Chitinophagia</taxon>
        <taxon>Chitinophagales</taxon>
        <taxon>Chitinophagaceae</taxon>
        <taxon>Niabella</taxon>
    </lineage>
</organism>
<dbReference type="Pfam" id="PF26002">
    <property type="entry name" value="Beta-barrel_AprE"/>
    <property type="match status" value="1"/>
</dbReference>
<evidence type="ECO:0000256" key="2">
    <source>
        <dbReference type="ARBA" id="ARBA00022692"/>
    </source>
</evidence>
<dbReference type="EMBL" id="JAJNEC010000005">
    <property type="protein sequence ID" value="MCD2424429.1"/>
    <property type="molecule type" value="Genomic_DNA"/>
</dbReference>
<evidence type="ECO:0000259" key="7">
    <source>
        <dbReference type="Pfam" id="PF26002"/>
    </source>
</evidence>
<name>A0ABS8PUE4_9BACT</name>